<organism evidence="1 2">
    <name type="scientific">Linnemannia exigua</name>
    <dbReference type="NCBI Taxonomy" id="604196"/>
    <lineage>
        <taxon>Eukaryota</taxon>
        <taxon>Fungi</taxon>
        <taxon>Fungi incertae sedis</taxon>
        <taxon>Mucoromycota</taxon>
        <taxon>Mortierellomycotina</taxon>
        <taxon>Mortierellomycetes</taxon>
        <taxon>Mortierellales</taxon>
        <taxon>Mortierellaceae</taxon>
        <taxon>Linnemannia</taxon>
    </lineage>
</organism>
<evidence type="ECO:0000313" key="2">
    <source>
        <dbReference type="Proteomes" id="UP001194580"/>
    </source>
</evidence>
<comment type="caution">
    <text evidence="1">The sequence shown here is derived from an EMBL/GenBank/DDBJ whole genome shotgun (WGS) entry which is preliminary data.</text>
</comment>
<name>A0AAD4D8B6_9FUNG</name>
<dbReference type="EMBL" id="JAAAIL010001149">
    <property type="protein sequence ID" value="KAG0271407.1"/>
    <property type="molecule type" value="Genomic_DNA"/>
</dbReference>
<proteinExistence type="predicted"/>
<dbReference type="AlphaFoldDB" id="A0AAD4D8B6"/>
<gene>
    <name evidence="1" type="ORF">BGZ95_000777</name>
</gene>
<keyword evidence="2" id="KW-1185">Reference proteome</keyword>
<sequence length="398" mass="42484">MASIFSNIASAISSTFPQRPTIPVRIPNDDTSFNPKEYPNVVVSADGRMSGKVLLVHGGTETDETGLGLISTRVWVVNTADKEEVVISASFDKETHTYHLQTPKEQDFNSIYYETMVQYPSTTHLTNSLSFSLPNTSISNGNDISNLAFRSIKTALSNGSIAFKDLDGEVTQLCTSNGSVSGSFLGGHIDLDSTNGAITAKIQVRDALDGEQSRVNTRTTNGRLDIHARATETTRGLWMNNSSTNGRVTVGALLNKADRASVVHSTTNNGRLEVDLDASLTGQPLEVKQATSNGAIRSNLMIPLDQPFHGYIQSSNGSIEANLTEAFKGSFDLSTSNSNATVEGSNLTLTKNNKSAKQGYRGADGPSEIKLSSSNSSVALRFYPAGESLAASTTTKEA</sequence>
<accession>A0AAD4D8B6</accession>
<evidence type="ECO:0000313" key="1">
    <source>
        <dbReference type="EMBL" id="KAG0271407.1"/>
    </source>
</evidence>
<reference evidence="1" key="1">
    <citation type="journal article" date="2020" name="Fungal Divers.">
        <title>Resolving the Mortierellaceae phylogeny through synthesis of multi-gene phylogenetics and phylogenomics.</title>
        <authorList>
            <person name="Vandepol N."/>
            <person name="Liber J."/>
            <person name="Desiro A."/>
            <person name="Na H."/>
            <person name="Kennedy M."/>
            <person name="Barry K."/>
            <person name="Grigoriev I.V."/>
            <person name="Miller A.N."/>
            <person name="O'Donnell K."/>
            <person name="Stajich J.E."/>
            <person name="Bonito G."/>
        </authorList>
    </citation>
    <scope>NUCLEOTIDE SEQUENCE</scope>
    <source>
        <strain evidence="1">NRRL 28262</strain>
    </source>
</reference>
<protein>
    <submittedName>
        <fullName evidence="1">Uncharacterized protein</fullName>
    </submittedName>
</protein>
<dbReference type="Proteomes" id="UP001194580">
    <property type="component" value="Unassembled WGS sequence"/>
</dbReference>